<dbReference type="Proteomes" id="UP001415857">
    <property type="component" value="Unassembled WGS sequence"/>
</dbReference>
<reference evidence="1 2" key="1">
    <citation type="journal article" date="2024" name="Plant J.">
        <title>Genome sequences and population genomics reveal climatic adaptation and genomic divergence between two closely related sweetgum species.</title>
        <authorList>
            <person name="Xu W.Q."/>
            <person name="Ren C.Q."/>
            <person name="Zhang X.Y."/>
            <person name="Comes H.P."/>
            <person name="Liu X.H."/>
            <person name="Li Y.G."/>
            <person name="Kettle C.J."/>
            <person name="Jalonen R."/>
            <person name="Gaisberger H."/>
            <person name="Ma Y.Z."/>
            <person name="Qiu Y.X."/>
        </authorList>
    </citation>
    <scope>NUCLEOTIDE SEQUENCE [LARGE SCALE GENOMIC DNA]</scope>
    <source>
        <strain evidence="1">Hangzhou</strain>
    </source>
</reference>
<name>A0AAP0RR58_LIQFO</name>
<organism evidence="1 2">
    <name type="scientific">Liquidambar formosana</name>
    <name type="common">Formosan gum</name>
    <dbReference type="NCBI Taxonomy" id="63359"/>
    <lineage>
        <taxon>Eukaryota</taxon>
        <taxon>Viridiplantae</taxon>
        <taxon>Streptophyta</taxon>
        <taxon>Embryophyta</taxon>
        <taxon>Tracheophyta</taxon>
        <taxon>Spermatophyta</taxon>
        <taxon>Magnoliopsida</taxon>
        <taxon>eudicotyledons</taxon>
        <taxon>Gunneridae</taxon>
        <taxon>Pentapetalae</taxon>
        <taxon>Saxifragales</taxon>
        <taxon>Altingiaceae</taxon>
        <taxon>Liquidambar</taxon>
    </lineage>
</organism>
<accession>A0AAP0RR58</accession>
<keyword evidence="2" id="KW-1185">Reference proteome</keyword>
<dbReference type="EMBL" id="JBBPBK010000006">
    <property type="protein sequence ID" value="KAK9282951.1"/>
    <property type="molecule type" value="Genomic_DNA"/>
</dbReference>
<comment type="caution">
    <text evidence="1">The sequence shown here is derived from an EMBL/GenBank/DDBJ whole genome shotgun (WGS) entry which is preliminary data.</text>
</comment>
<evidence type="ECO:0000313" key="1">
    <source>
        <dbReference type="EMBL" id="KAK9282951.1"/>
    </source>
</evidence>
<dbReference type="AlphaFoldDB" id="A0AAP0RR58"/>
<proteinExistence type="predicted"/>
<sequence length="105" mass="11181">MDIALQPCICEGVFESVVPVPAGIATKALVFCPSTCLSSMEIQEEGIEETCGRKVMGAYTTIGTRTREEWEQVGGTLLASEHGIMGVRLRGTSLASDSQNMGQRG</sequence>
<evidence type="ECO:0000313" key="2">
    <source>
        <dbReference type="Proteomes" id="UP001415857"/>
    </source>
</evidence>
<protein>
    <submittedName>
        <fullName evidence="1">Uncharacterized protein</fullName>
    </submittedName>
</protein>
<gene>
    <name evidence="1" type="ORF">L1049_011176</name>
</gene>